<evidence type="ECO:0000256" key="3">
    <source>
        <dbReference type="ARBA" id="ARBA00022603"/>
    </source>
</evidence>
<dbReference type="PROSITE" id="PS00092">
    <property type="entry name" value="N6_MTASE"/>
    <property type="match status" value="1"/>
</dbReference>
<dbReference type="GO" id="GO:0009307">
    <property type="term" value="P:DNA restriction-modification system"/>
    <property type="evidence" value="ECO:0007669"/>
    <property type="project" value="UniProtKB-KW"/>
</dbReference>
<dbReference type="EC" id="2.1.1.72" evidence="2"/>
<evidence type="ECO:0000256" key="2">
    <source>
        <dbReference type="ARBA" id="ARBA00011900"/>
    </source>
</evidence>
<organism evidence="10 11">
    <name type="scientific">Methylomonas methanica (strain DSM 25384 / MC09)</name>
    <dbReference type="NCBI Taxonomy" id="857087"/>
    <lineage>
        <taxon>Bacteria</taxon>
        <taxon>Pseudomonadati</taxon>
        <taxon>Pseudomonadota</taxon>
        <taxon>Gammaproteobacteria</taxon>
        <taxon>Methylococcales</taxon>
        <taxon>Methylococcaceae</taxon>
        <taxon>Methylomonas</taxon>
    </lineage>
</organism>
<dbReference type="PANTHER" id="PTHR42933:SF3">
    <property type="entry name" value="TYPE I RESTRICTION ENZYME MJAVIII METHYLASE SUBUNIT"/>
    <property type="match status" value="1"/>
</dbReference>
<dbReference type="PANTHER" id="PTHR42933">
    <property type="entry name" value="SLR6095 PROTEIN"/>
    <property type="match status" value="1"/>
</dbReference>
<evidence type="ECO:0000256" key="4">
    <source>
        <dbReference type="ARBA" id="ARBA00022679"/>
    </source>
</evidence>
<feature type="domain" description="N6 adenine-specific DNA methyltransferase N-terminal" evidence="9">
    <location>
        <begin position="6"/>
        <end position="165"/>
    </location>
</feature>
<keyword evidence="5" id="KW-0949">S-adenosyl-L-methionine</keyword>
<dbReference type="Gene3D" id="1.20.1260.30">
    <property type="match status" value="1"/>
</dbReference>
<dbReference type="SUPFAM" id="SSF53335">
    <property type="entry name" value="S-adenosyl-L-methionine-dependent methyltransferases"/>
    <property type="match status" value="1"/>
</dbReference>
<name>G0A4S7_METMM</name>
<dbReference type="STRING" id="857087.Metme_4476"/>
<evidence type="ECO:0000256" key="7">
    <source>
        <dbReference type="ARBA" id="ARBA00047942"/>
    </source>
</evidence>
<dbReference type="Proteomes" id="UP000008888">
    <property type="component" value="Chromosome"/>
</dbReference>
<dbReference type="Gene3D" id="3.40.50.150">
    <property type="entry name" value="Vaccinia Virus protein VP39"/>
    <property type="match status" value="1"/>
</dbReference>
<evidence type="ECO:0000256" key="6">
    <source>
        <dbReference type="ARBA" id="ARBA00022747"/>
    </source>
</evidence>
<dbReference type="InterPro" id="IPR051537">
    <property type="entry name" value="DNA_Adenine_Mtase"/>
</dbReference>
<dbReference type="PRINTS" id="PR00507">
    <property type="entry name" value="N12N6MTFRASE"/>
</dbReference>
<dbReference type="InterPro" id="IPR003356">
    <property type="entry name" value="DNA_methylase_A-5"/>
</dbReference>
<dbReference type="AlphaFoldDB" id="G0A4S7"/>
<reference evidence="11" key="3">
    <citation type="submission" date="2011-05" db="EMBL/GenBank/DDBJ databases">
        <title>Complete sequence of Methylomonas methanica MC09.</title>
        <authorList>
            <consortium name="US DOE Joint Genome Institute"/>
            <person name="Lucas S."/>
            <person name="Han J."/>
            <person name="Lapidus A."/>
            <person name="Cheng J.-F."/>
            <person name="Goodwin L."/>
            <person name="Pitluck S."/>
            <person name="Peters L."/>
            <person name="Mikhailova N."/>
            <person name="Teshima H."/>
            <person name="Han C."/>
            <person name="Tapia R."/>
            <person name="Land M."/>
            <person name="Hauser L."/>
            <person name="Kyrpides N."/>
            <person name="Ivanova N."/>
            <person name="Pagani I."/>
            <person name="Stein L."/>
            <person name="Woyke T."/>
        </authorList>
    </citation>
    <scope>NUCLEOTIDE SEQUENCE [LARGE SCALE GENOMIC DNA]</scope>
    <source>
        <strain evidence="11">MC09</strain>
    </source>
</reference>
<comment type="similarity">
    <text evidence="1">Belongs to the N(4)/N(6)-methyltransferase family.</text>
</comment>
<protein>
    <recommendedName>
        <fullName evidence="2">site-specific DNA-methyltransferase (adenine-specific)</fullName>
        <ecNumber evidence="2">2.1.1.72</ecNumber>
    </recommendedName>
</protein>
<comment type="catalytic activity">
    <reaction evidence="7">
        <text>a 2'-deoxyadenosine in DNA + S-adenosyl-L-methionine = an N(6)-methyl-2'-deoxyadenosine in DNA + S-adenosyl-L-homocysteine + H(+)</text>
        <dbReference type="Rhea" id="RHEA:15197"/>
        <dbReference type="Rhea" id="RHEA-COMP:12418"/>
        <dbReference type="Rhea" id="RHEA-COMP:12419"/>
        <dbReference type="ChEBI" id="CHEBI:15378"/>
        <dbReference type="ChEBI" id="CHEBI:57856"/>
        <dbReference type="ChEBI" id="CHEBI:59789"/>
        <dbReference type="ChEBI" id="CHEBI:90615"/>
        <dbReference type="ChEBI" id="CHEBI:90616"/>
        <dbReference type="EC" id="2.1.1.72"/>
    </reaction>
</comment>
<dbReference type="eggNOG" id="COG0286">
    <property type="taxonomic scope" value="Bacteria"/>
</dbReference>
<reference evidence="10 11" key="1">
    <citation type="journal article" date="2011" name="J. Bacteriol.">
        <title>Complete Genome Sequence of the Aerobic Marine Methanotroph Methylomonas methanica MC09.</title>
        <authorList>
            <person name="Boden R."/>
            <person name="Cunliffe M."/>
            <person name="Scanlan J."/>
            <person name="Moussard H."/>
            <person name="Kits K.D."/>
            <person name="Klotz M.G."/>
            <person name="Jetten M.S."/>
            <person name="Vuilleumier S."/>
            <person name="Han J."/>
            <person name="Peters L."/>
            <person name="Mikhailova N."/>
            <person name="Teshima H."/>
            <person name="Tapia R."/>
            <person name="Kyrpides N."/>
            <person name="Ivanova N."/>
            <person name="Pagani I."/>
            <person name="Cheng J.F."/>
            <person name="Goodwin L."/>
            <person name="Han C."/>
            <person name="Hauser L."/>
            <person name="Land M.L."/>
            <person name="Lapidus A."/>
            <person name="Lucas S."/>
            <person name="Pitluck S."/>
            <person name="Woyke T."/>
            <person name="Stein L."/>
            <person name="Murrell J.C."/>
        </authorList>
    </citation>
    <scope>NUCLEOTIDE SEQUENCE [LARGE SCALE GENOMIC DNA]</scope>
    <source>
        <strain evidence="10 11">MC09</strain>
    </source>
</reference>
<dbReference type="GO" id="GO:0032259">
    <property type="term" value="P:methylation"/>
    <property type="evidence" value="ECO:0007669"/>
    <property type="project" value="UniProtKB-KW"/>
</dbReference>
<evidence type="ECO:0000259" key="8">
    <source>
        <dbReference type="Pfam" id="PF02384"/>
    </source>
</evidence>
<dbReference type="InterPro" id="IPR029063">
    <property type="entry name" value="SAM-dependent_MTases_sf"/>
</dbReference>
<keyword evidence="6" id="KW-0680">Restriction system</keyword>
<evidence type="ECO:0000313" key="10">
    <source>
        <dbReference type="EMBL" id="AEG02818.1"/>
    </source>
</evidence>
<evidence type="ECO:0000313" key="11">
    <source>
        <dbReference type="Proteomes" id="UP000008888"/>
    </source>
</evidence>
<dbReference type="KEGG" id="mmt:Metme_4476"/>
<dbReference type="HOGENOM" id="CLU_018284_5_0_6"/>
<dbReference type="GO" id="GO:0003677">
    <property type="term" value="F:DNA binding"/>
    <property type="evidence" value="ECO:0007669"/>
    <property type="project" value="InterPro"/>
</dbReference>
<sequence>MLAPHIKKKVDELWNRFWAAGLTNPLVAVEQITYLLFLKRLEDIDLKRVNRGLKSIYEPNEKEQGEIDDLNVKIARKLAHKEDLDTLRDLYDYGRCRWSYIRQSEKTNPRHLAEVVFPWLRTIDSRLTDQETDSELGGLDKRMADAYFQLDPNKGQVLGDAIDKIDQLFARAGDGSAAQDIMGDTFEYLLSEMATAGKNGQFRTPRHLIRFMVELLDPEPGDKIIDPAAGTGGFLFSAQQYLMRKFTPLNTIRLEWDGTPHRLDGAGTTTGEYAEIHNGANFVGLDNDRTMTRIGWMNLILHDIADPQLVQGDSLSKREGKAKLAELLTPESYRFVLANPPFTGTVDTADLEKDSVLFPRIGGGGKKKDDAVTNKSELLFLWLMLDLLQIGGRCAVIIPEGVLFGNTDAHKRLRRELLTEHVVEAVISLPGGVFQPYTGVKTSILIFRKETRRDDKQNLTGQAPRTEYVWFYEIENDGFTLDAKRNARPGQANDLWDALVKFKTWLNEGRAGAERLEKTYWQPIFHKERWRQALLLDNANQLTAAGSAFANQTDSGMWDGQVWGIHELFREIPSDPKAAEEQIKTEVQPVLLELAKRYLAPATREIWAKWHPAIVQAPQQALDDWQKAIKNLPQEFRRAASDAQRFFESEDTPALSLWKDWIKEALNTVLAEYETIITQANRSSFGEYQAVNNLAQEMETLAREVAKLDGFDVVLRSLAIDQQTTIETAKHWVVPVRNWLQNEDWQSVDGKLQGSHDASGLVRAEYAQAMLAEGLYDDKGNLKDGLLDPDCIEARDWNLSAGQYKPFDFSQLKSDKSVVELIGELRETEQKIIGGLDKLLAMVEGQE</sequence>
<dbReference type="GO" id="GO:0008170">
    <property type="term" value="F:N-methyltransferase activity"/>
    <property type="evidence" value="ECO:0007669"/>
    <property type="project" value="InterPro"/>
</dbReference>
<keyword evidence="11" id="KW-1185">Reference proteome</keyword>
<accession>G0A4S7</accession>
<dbReference type="InterPro" id="IPR022749">
    <property type="entry name" value="D12N6_MeTrfase_N"/>
</dbReference>
<gene>
    <name evidence="10" type="ordered locus">Metme_4476</name>
</gene>
<proteinExistence type="inferred from homology"/>
<dbReference type="REBASE" id="36283">
    <property type="entry name" value="M.Mme9ORF4476P"/>
</dbReference>
<evidence type="ECO:0000256" key="1">
    <source>
        <dbReference type="ARBA" id="ARBA00006594"/>
    </source>
</evidence>
<dbReference type="RefSeq" id="WP_013821031.1">
    <property type="nucleotide sequence ID" value="NC_015572.1"/>
</dbReference>
<keyword evidence="3 10" id="KW-0489">Methyltransferase</keyword>
<dbReference type="OrthoDB" id="9784823at2"/>
<dbReference type="Pfam" id="PF12161">
    <property type="entry name" value="HsdM_N"/>
    <property type="match status" value="1"/>
</dbReference>
<evidence type="ECO:0000256" key="5">
    <source>
        <dbReference type="ARBA" id="ARBA00022691"/>
    </source>
</evidence>
<dbReference type="EMBL" id="CP002738">
    <property type="protein sequence ID" value="AEG02818.1"/>
    <property type="molecule type" value="Genomic_DNA"/>
</dbReference>
<dbReference type="GO" id="GO:0009007">
    <property type="term" value="F:site-specific DNA-methyltransferase (adenine-specific) activity"/>
    <property type="evidence" value="ECO:0007669"/>
    <property type="project" value="UniProtKB-EC"/>
</dbReference>
<keyword evidence="4" id="KW-0808">Transferase</keyword>
<reference key="2">
    <citation type="submission" date="2011-05" db="EMBL/GenBank/DDBJ databases">
        <title>Complete genome sequence of the aerobic marine methanotroph Methylomonas methanica MC09.</title>
        <authorList>
            <person name="Boden R."/>
            <person name="Cunliffe M."/>
            <person name="Scanlan J."/>
            <person name="Moussard H."/>
            <person name="Kits K.D."/>
            <person name="Klotz M."/>
            <person name="Jetten M."/>
            <person name="Vuilleumier S."/>
            <person name="Han J."/>
            <person name="Peters L."/>
            <person name="Mikhailova N."/>
            <person name="Teshima H."/>
            <person name="Tapia R."/>
            <person name="Kyrpides N."/>
            <person name="Ivanova N."/>
            <person name="Pagani I."/>
            <person name="Cheng J.-F."/>
            <person name="Goodwin L."/>
            <person name="Han C."/>
            <person name="Hauser L."/>
            <person name="Land M."/>
            <person name="Lapidus A."/>
            <person name="Lucas S."/>
            <person name="Pitluck S."/>
            <person name="Woyke T."/>
            <person name="Stein L.Y."/>
            <person name="Murrell C."/>
        </authorList>
    </citation>
    <scope>NUCLEOTIDE SEQUENCE</scope>
    <source>
        <strain>MC09</strain>
    </source>
</reference>
<evidence type="ECO:0000259" key="9">
    <source>
        <dbReference type="Pfam" id="PF12161"/>
    </source>
</evidence>
<feature type="domain" description="DNA methylase adenine-specific" evidence="8">
    <location>
        <begin position="178"/>
        <end position="486"/>
    </location>
</feature>
<dbReference type="Pfam" id="PF02384">
    <property type="entry name" value="N6_Mtase"/>
    <property type="match status" value="1"/>
</dbReference>
<dbReference type="InterPro" id="IPR002052">
    <property type="entry name" value="DNA_methylase_N6_adenine_CS"/>
</dbReference>
<dbReference type="InterPro" id="IPR038333">
    <property type="entry name" value="T1MK-like_N_sf"/>
</dbReference>